<accession>A0AA39YBN8</accession>
<dbReference type="InterPro" id="IPR010730">
    <property type="entry name" value="HET"/>
</dbReference>
<dbReference type="Proteomes" id="UP001174936">
    <property type="component" value="Unassembled WGS sequence"/>
</dbReference>
<comment type="caution">
    <text evidence="2">The sequence shown here is derived from an EMBL/GenBank/DDBJ whole genome shotgun (WGS) entry which is preliminary data.</text>
</comment>
<evidence type="ECO:0000259" key="1">
    <source>
        <dbReference type="Pfam" id="PF06985"/>
    </source>
</evidence>
<dbReference type="PANTHER" id="PTHR33112">
    <property type="entry name" value="DOMAIN PROTEIN, PUTATIVE-RELATED"/>
    <property type="match status" value="1"/>
</dbReference>
<protein>
    <submittedName>
        <fullName evidence="2">Heterokaryon incompatibility protein-domain-containing protein</fullName>
    </submittedName>
</protein>
<dbReference type="Pfam" id="PF06985">
    <property type="entry name" value="HET"/>
    <property type="match status" value="1"/>
</dbReference>
<name>A0AA39YBN8_9PEZI</name>
<sequence length="709" mass="80562">MYELVKGFDLSLGLSNIDSIDIGLLDNFEYLDGCAGCQRHLEHLDSPHRLSPSERKRADLGVELWMPAESTGSQEYRDRLVELAGGSQPACTIYLKLKSGILKPGPSWLVDESGIGGVRRWLGSRHVPDMVDYDMVRGWVNHCRNSHGNICNPDQAPELRDINLIDVIDEVLVPFPHDESSVDYLCLSYVWGSRSQHITITENKLERVPKTVRDAMDIAKGLGKRYLWVDSICIRQSDSAHKQGQIALMHLIYRSAWATIVALDADSAESGISRVQNRTGTGSLDCREEESFCVNGVIFRPIRGSLQQAIDESPWNKRAWTYQEAVLSPRCLYFSEDEVHFECGLVQFCESRCEMSSPPHRANLGQLMDLMRLRGLNDNGPYAHLDPMVFSAVERLIAAPAVDPLDRWPNWTRRKFYTYADTTRDYWNRELTYQSDALAAFTGILNRFSEEMYPGGFSWGLPIEALADALLWEEWSDARHREDFPSWSWLRWAGNKDWRLMVELERPSDLDHHLVPISFWLPRNGSLVVANNTPGMVYPLQDIPSERELGATPPPLEHYQLSQNVLEKLLVVRGWVVPLEVGSMTKGRSYWADATLHISGHDALQCESQYLKKYLSQDQGQGSQSVMWLLQLCCKEAATFGVRSLGVMRPELTFMILGGWDARPVTPVGEATAFPPIATRLGLLRFQIPPNEEFRQLFQNAREEFVFLV</sequence>
<gene>
    <name evidence="2" type="ORF">B0T16DRAFT_133872</name>
</gene>
<organism evidence="2 3">
    <name type="scientific">Cercophora newfieldiana</name>
    <dbReference type="NCBI Taxonomy" id="92897"/>
    <lineage>
        <taxon>Eukaryota</taxon>
        <taxon>Fungi</taxon>
        <taxon>Dikarya</taxon>
        <taxon>Ascomycota</taxon>
        <taxon>Pezizomycotina</taxon>
        <taxon>Sordariomycetes</taxon>
        <taxon>Sordariomycetidae</taxon>
        <taxon>Sordariales</taxon>
        <taxon>Lasiosphaeriaceae</taxon>
        <taxon>Cercophora</taxon>
    </lineage>
</organism>
<dbReference type="AlphaFoldDB" id="A0AA39YBN8"/>
<feature type="domain" description="Heterokaryon incompatibility" evidence="1">
    <location>
        <begin position="184"/>
        <end position="324"/>
    </location>
</feature>
<evidence type="ECO:0000313" key="3">
    <source>
        <dbReference type="Proteomes" id="UP001174936"/>
    </source>
</evidence>
<reference evidence="2" key="1">
    <citation type="submission" date="2023-06" db="EMBL/GenBank/DDBJ databases">
        <title>Genome-scale phylogeny and comparative genomics of the fungal order Sordariales.</title>
        <authorList>
            <consortium name="Lawrence Berkeley National Laboratory"/>
            <person name="Hensen N."/>
            <person name="Bonometti L."/>
            <person name="Westerberg I."/>
            <person name="Brannstrom I.O."/>
            <person name="Guillou S."/>
            <person name="Cros-Aarteil S."/>
            <person name="Calhoun S."/>
            <person name="Haridas S."/>
            <person name="Kuo A."/>
            <person name="Mondo S."/>
            <person name="Pangilinan J."/>
            <person name="Riley R."/>
            <person name="Labutti K."/>
            <person name="Andreopoulos B."/>
            <person name="Lipzen A."/>
            <person name="Chen C."/>
            <person name="Yanf M."/>
            <person name="Daum C."/>
            <person name="Ng V."/>
            <person name="Clum A."/>
            <person name="Steindorff A."/>
            <person name="Ohm R."/>
            <person name="Martin F."/>
            <person name="Silar P."/>
            <person name="Natvig D."/>
            <person name="Lalanne C."/>
            <person name="Gautier V."/>
            <person name="Ament-Velasquez S.L."/>
            <person name="Kruys A."/>
            <person name="Hutchinson M.I."/>
            <person name="Powell A.J."/>
            <person name="Barry K."/>
            <person name="Miller A.N."/>
            <person name="Grigoriev I.V."/>
            <person name="Debuchy R."/>
            <person name="Gladieux P."/>
            <person name="Thoren M.H."/>
            <person name="Johannesson H."/>
        </authorList>
    </citation>
    <scope>NUCLEOTIDE SEQUENCE</scope>
    <source>
        <strain evidence="2">SMH2532-1</strain>
    </source>
</reference>
<evidence type="ECO:0000313" key="2">
    <source>
        <dbReference type="EMBL" id="KAK0649578.1"/>
    </source>
</evidence>
<proteinExistence type="predicted"/>
<dbReference type="EMBL" id="JAULSV010000003">
    <property type="protein sequence ID" value="KAK0649578.1"/>
    <property type="molecule type" value="Genomic_DNA"/>
</dbReference>
<keyword evidence="3" id="KW-1185">Reference proteome</keyword>
<dbReference type="PANTHER" id="PTHR33112:SF16">
    <property type="entry name" value="HETEROKARYON INCOMPATIBILITY DOMAIN-CONTAINING PROTEIN"/>
    <property type="match status" value="1"/>
</dbReference>